<feature type="chain" id="PRO_5012319433" evidence="1">
    <location>
        <begin position="23"/>
        <end position="551"/>
    </location>
</feature>
<dbReference type="PANTHER" id="PTHR46825">
    <property type="entry name" value="D-ALANYL-D-ALANINE-CARBOXYPEPTIDASE/ENDOPEPTIDASE AMPH"/>
    <property type="match status" value="1"/>
</dbReference>
<dbReference type="SUPFAM" id="SSF56601">
    <property type="entry name" value="beta-lactamase/transpeptidase-like"/>
    <property type="match status" value="1"/>
</dbReference>
<evidence type="ECO:0000259" key="2">
    <source>
        <dbReference type="Pfam" id="PF00144"/>
    </source>
</evidence>
<sequence length="551" mass="62798">MKHSYQATFILVFILFCNICLAQKQDRTNQINKVDSLLHHYYQKNNPGVALAIIEQGKTIYSGQRGISNMEYGIPITDSTAFHIASVSKQFTAYLAVLLEKEGKLSLHDDIRKYLPELKDLPYKITLRQLANHTHGLSNLYELAQLKGIEPGDKMTHKEIVEMLLHIKQVNFKPGEQYQYNNTGFVLLAEIIERLTGKPFQEILKDKIFIPLQMNNSSAVNTSSLIIKNKAYSYRLKNGKYENYAFNMMANGSSGISTTINDLSKWAITMQYPSVENKEILDEMLQPTILNSGETIRYGLGLESKTYKGLELVFHGGGDAGYRSYILTIPKYKFSVVMLGNNNDFKPFQLVYEIVDLFLKEYEKENPSLQKTSYTTQELKAFEGTYEMFPGSFFTIIAENNSLYYQAFGTQNKMVLPIIGDGVFANPNLPISYFSFDKSTCNFHIADFTYPSKRVNVNLPKPNEMNLAEFAGIYRNEEFNTEYELVIKNSELIAQHSLNNDIALHPLTKNSFYSNEGFFGKLSFSKNKEGKIIGFSLSGQNLHNILFTKIK</sequence>
<name>A0A1M6RNT8_9FLAO</name>
<dbReference type="STRING" id="1302687.SAMN05444267_100344"/>
<proteinExistence type="predicted"/>
<evidence type="ECO:0000313" key="4">
    <source>
        <dbReference type="Proteomes" id="UP000184364"/>
    </source>
</evidence>
<dbReference type="RefSeq" id="WP_073290626.1">
    <property type="nucleotide sequence ID" value="NZ_FRAV01000003.1"/>
</dbReference>
<dbReference type="InterPro" id="IPR012338">
    <property type="entry name" value="Beta-lactam/transpept-like"/>
</dbReference>
<feature type="domain" description="Beta-lactamase-related" evidence="2">
    <location>
        <begin position="39"/>
        <end position="345"/>
    </location>
</feature>
<dbReference type="Gene3D" id="3.40.710.10">
    <property type="entry name" value="DD-peptidase/beta-lactamase superfamily"/>
    <property type="match status" value="1"/>
</dbReference>
<dbReference type="AlphaFoldDB" id="A0A1M6RNT8"/>
<organism evidence="3 4">
    <name type="scientific">Chryseobacterium polytrichastri</name>
    <dbReference type="NCBI Taxonomy" id="1302687"/>
    <lineage>
        <taxon>Bacteria</taxon>
        <taxon>Pseudomonadati</taxon>
        <taxon>Bacteroidota</taxon>
        <taxon>Flavobacteriia</taxon>
        <taxon>Flavobacteriales</taxon>
        <taxon>Weeksellaceae</taxon>
        <taxon>Chryseobacterium group</taxon>
        <taxon>Chryseobacterium</taxon>
    </lineage>
</organism>
<dbReference type="EMBL" id="FRAV01000003">
    <property type="protein sequence ID" value="SHK34119.1"/>
    <property type="molecule type" value="Genomic_DNA"/>
</dbReference>
<keyword evidence="4" id="KW-1185">Reference proteome</keyword>
<dbReference type="InterPro" id="IPR050491">
    <property type="entry name" value="AmpC-like"/>
</dbReference>
<gene>
    <name evidence="3" type="ORF">SAMN05444267_100344</name>
</gene>
<feature type="signal peptide" evidence="1">
    <location>
        <begin position="1"/>
        <end position="22"/>
    </location>
</feature>
<evidence type="ECO:0000256" key="1">
    <source>
        <dbReference type="SAM" id="SignalP"/>
    </source>
</evidence>
<dbReference type="InterPro" id="IPR001466">
    <property type="entry name" value="Beta-lactam-related"/>
</dbReference>
<reference evidence="4" key="1">
    <citation type="submission" date="2016-11" db="EMBL/GenBank/DDBJ databases">
        <authorList>
            <person name="Varghese N."/>
            <person name="Submissions S."/>
        </authorList>
    </citation>
    <scope>NUCLEOTIDE SEQUENCE [LARGE SCALE GENOMIC DNA]</scope>
    <source>
        <strain evidence="4">DSM 26899</strain>
    </source>
</reference>
<dbReference type="Pfam" id="PF00144">
    <property type="entry name" value="Beta-lactamase"/>
    <property type="match status" value="1"/>
</dbReference>
<evidence type="ECO:0000313" key="3">
    <source>
        <dbReference type="EMBL" id="SHK34119.1"/>
    </source>
</evidence>
<dbReference type="PANTHER" id="PTHR46825:SF9">
    <property type="entry name" value="BETA-LACTAMASE-RELATED DOMAIN-CONTAINING PROTEIN"/>
    <property type="match status" value="1"/>
</dbReference>
<dbReference type="OrthoDB" id="9793489at2"/>
<dbReference type="Proteomes" id="UP000184364">
    <property type="component" value="Unassembled WGS sequence"/>
</dbReference>
<keyword evidence="1" id="KW-0732">Signal</keyword>
<protein>
    <submittedName>
        <fullName evidence="3">CubicO group peptidase, beta-lactamase class C family</fullName>
    </submittedName>
</protein>
<accession>A0A1M6RNT8</accession>